<dbReference type="Gene3D" id="1.10.510.10">
    <property type="entry name" value="Transferase(Phosphotransferase) domain 1"/>
    <property type="match status" value="1"/>
</dbReference>
<feature type="binding site" evidence="6">
    <location>
        <position position="45"/>
    </location>
    <ligand>
        <name>ATP</name>
        <dbReference type="ChEBI" id="CHEBI:30616"/>
    </ligand>
</feature>
<evidence type="ECO:0000256" key="1">
    <source>
        <dbReference type="ARBA" id="ARBA00012513"/>
    </source>
</evidence>
<feature type="transmembrane region" description="Helical" evidence="8">
    <location>
        <begin position="390"/>
        <end position="408"/>
    </location>
</feature>
<dbReference type="EMBL" id="BNJG01000001">
    <property type="protein sequence ID" value="GHO54288.1"/>
    <property type="molecule type" value="Genomic_DNA"/>
</dbReference>
<keyword evidence="2" id="KW-0808">Transferase</keyword>
<keyword evidence="8" id="KW-0812">Transmembrane</keyword>
<evidence type="ECO:0000256" key="8">
    <source>
        <dbReference type="SAM" id="Phobius"/>
    </source>
</evidence>
<dbReference type="PROSITE" id="PS00107">
    <property type="entry name" value="PROTEIN_KINASE_ATP"/>
    <property type="match status" value="1"/>
</dbReference>
<name>A0ABQ3UNM2_9CHLR</name>
<evidence type="ECO:0000256" key="7">
    <source>
        <dbReference type="SAM" id="MobiDB-lite"/>
    </source>
</evidence>
<evidence type="ECO:0000256" key="3">
    <source>
        <dbReference type="ARBA" id="ARBA00022741"/>
    </source>
</evidence>
<proteinExistence type="predicted"/>
<dbReference type="RefSeq" id="WP_201371022.1">
    <property type="nucleotide sequence ID" value="NZ_BNJG01000001.1"/>
</dbReference>
<gene>
    <name evidence="10" type="ORF">KSB_27630</name>
</gene>
<dbReference type="EC" id="2.7.11.1" evidence="1"/>
<comment type="caution">
    <text evidence="10">The sequence shown here is derived from an EMBL/GenBank/DDBJ whole genome shotgun (WGS) entry which is preliminary data.</text>
</comment>
<dbReference type="Pfam" id="PF00069">
    <property type="entry name" value="Pkinase"/>
    <property type="match status" value="1"/>
</dbReference>
<evidence type="ECO:0000313" key="10">
    <source>
        <dbReference type="EMBL" id="GHO54288.1"/>
    </source>
</evidence>
<keyword evidence="3 6" id="KW-0547">Nucleotide-binding</keyword>
<sequence>MITEDDLLGRTLGDYQLTRRLGQGGMSVIYLAKWLSTQPRFVAVKILRPPRRENAEDFATFRERFRREARIIARLRHPHIVPIYDYGEEDDLAYIVMQYEKSSLEGVLKTRGSLSLERTSTYLAQICEALDYAHDKGIIHRDLKPSNILLDENNQAVLADFGISRIRISNNPYDQVTLTGTDIVLGTPAYMAPEMFRTREFDYSVDIYALGIILYEMLSGDLPFKGREIDLMEQHERKPLPSLYERHFKIPRAVDQVLSKAAAKRPGDRYLRASELARDFHRAIQPLSRPAATTYEPPPSYPGQRSSNKHQAVRPPHHLHGEVGGMQDLPLRPAAPRRNEPISNRGNSRPPVSVPPRAHNSKPPGGQQREPGRSRPPAQRTSPKRKSVDAFWLSVALILVVGIGIYAFSGHQQDSTIQATTPTTATPTTVTNVQAPVAPTVDDAKNAFSQYNDYINQRQFDQAYQMLGPQKKQKLSLQQFTDGFTNTKRQSIAFTQVAPGANPNQFRVEVIITATEVSRTRTYDWQGTMTRLANGSWQIDEYSQHPI</sequence>
<dbReference type="PROSITE" id="PS50011">
    <property type="entry name" value="PROTEIN_KINASE_DOM"/>
    <property type="match status" value="1"/>
</dbReference>
<protein>
    <recommendedName>
        <fullName evidence="1">non-specific serine/threonine protein kinase</fullName>
        <ecNumber evidence="1">2.7.11.1</ecNumber>
    </recommendedName>
</protein>
<organism evidence="10 11">
    <name type="scientific">Ktedonobacter robiniae</name>
    <dbReference type="NCBI Taxonomy" id="2778365"/>
    <lineage>
        <taxon>Bacteria</taxon>
        <taxon>Bacillati</taxon>
        <taxon>Chloroflexota</taxon>
        <taxon>Ktedonobacteria</taxon>
        <taxon>Ktedonobacterales</taxon>
        <taxon>Ktedonobacteraceae</taxon>
        <taxon>Ktedonobacter</taxon>
    </lineage>
</organism>
<keyword evidence="8" id="KW-1133">Transmembrane helix</keyword>
<dbReference type="CDD" id="cd14014">
    <property type="entry name" value="STKc_PknB_like"/>
    <property type="match status" value="1"/>
</dbReference>
<dbReference type="InterPro" id="IPR017441">
    <property type="entry name" value="Protein_kinase_ATP_BS"/>
</dbReference>
<dbReference type="PANTHER" id="PTHR43289:SF6">
    <property type="entry name" value="SERINE_THREONINE-PROTEIN KINASE NEKL-3"/>
    <property type="match status" value="1"/>
</dbReference>
<evidence type="ECO:0000256" key="4">
    <source>
        <dbReference type="ARBA" id="ARBA00022777"/>
    </source>
</evidence>
<evidence type="ECO:0000256" key="5">
    <source>
        <dbReference type="ARBA" id="ARBA00022840"/>
    </source>
</evidence>
<dbReference type="InterPro" id="IPR008271">
    <property type="entry name" value="Ser/Thr_kinase_AS"/>
</dbReference>
<feature type="region of interest" description="Disordered" evidence="7">
    <location>
        <begin position="286"/>
        <end position="386"/>
    </location>
</feature>
<dbReference type="Gene3D" id="3.30.200.20">
    <property type="entry name" value="Phosphorylase Kinase, domain 1"/>
    <property type="match status" value="1"/>
</dbReference>
<dbReference type="PROSITE" id="PS00108">
    <property type="entry name" value="PROTEIN_KINASE_ST"/>
    <property type="match status" value="1"/>
</dbReference>
<feature type="domain" description="Protein kinase" evidence="9">
    <location>
        <begin position="15"/>
        <end position="284"/>
    </location>
</feature>
<feature type="compositionally biased region" description="Basic residues" evidence="7">
    <location>
        <begin position="307"/>
        <end position="318"/>
    </location>
</feature>
<keyword evidence="11" id="KW-1185">Reference proteome</keyword>
<keyword evidence="8" id="KW-0472">Membrane</keyword>
<dbReference type="InterPro" id="IPR000719">
    <property type="entry name" value="Prot_kinase_dom"/>
</dbReference>
<dbReference type="PANTHER" id="PTHR43289">
    <property type="entry name" value="MITOGEN-ACTIVATED PROTEIN KINASE KINASE KINASE 20-RELATED"/>
    <property type="match status" value="1"/>
</dbReference>
<keyword evidence="4" id="KW-0418">Kinase</keyword>
<keyword evidence="5 6" id="KW-0067">ATP-binding</keyword>
<dbReference type="InterPro" id="IPR011009">
    <property type="entry name" value="Kinase-like_dom_sf"/>
</dbReference>
<dbReference type="SUPFAM" id="SSF56112">
    <property type="entry name" value="Protein kinase-like (PK-like)"/>
    <property type="match status" value="1"/>
</dbReference>
<evidence type="ECO:0000259" key="9">
    <source>
        <dbReference type="PROSITE" id="PS50011"/>
    </source>
</evidence>
<accession>A0ABQ3UNM2</accession>
<dbReference type="Proteomes" id="UP000654345">
    <property type="component" value="Unassembled WGS sequence"/>
</dbReference>
<evidence type="ECO:0000313" key="11">
    <source>
        <dbReference type="Proteomes" id="UP000654345"/>
    </source>
</evidence>
<evidence type="ECO:0000256" key="2">
    <source>
        <dbReference type="ARBA" id="ARBA00022679"/>
    </source>
</evidence>
<reference evidence="10 11" key="1">
    <citation type="journal article" date="2021" name="Int. J. Syst. Evol. Microbiol.">
        <title>Reticulibacter mediterranei gen. nov., sp. nov., within the new family Reticulibacteraceae fam. nov., and Ktedonospora formicarum gen. nov., sp. nov., Ktedonobacter robiniae sp. nov., Dictyobacter formicarum sp. nov. and Dictyobacter arantiisoli sp. nov., belonging to the class Ktedonobacteria.</title>
        <authorList>
            <person name="Yabe S."/>
            <person name="Zheng Y."/>
            <person name="Wang C.M."/>
            <person name="Sakai Y."/>
            <person name="Abe K."/>
            <person name="Yokota A."/>
            <person name="Donadio S."/>
            <person name="Cavaletti L."/>
            <person name="Monciardini P."/>
        </authorList>
    </citation>
    <scope>NUCLEOTIDE SEQUENCE [LARGE SCALE GENOMIC DNA]</scope>
    <source>
        <strain evidence="10 11">SOSP1-30</strain>
    </source>
</reference>
<dbReference type="SMART" id="SM00220">
    <property type="entry name" value="S_TKc"/>
    <property type="match status" value="1"/>
</dbReference>
<evidence type="ECO:0000256" key="6">
    <source>
        <dbReference type="PROSITE-ProRule" id="PRU10141"/>
    </source>
</evidence>